<reference evidence="1" key="1">
    <citation type="journal article" date="2015" name="Nature">
        <title>Complex archaea that bridge the gap between prokaryotes and eukaryotes.</title>
        <authorList>
            <person name="Spang A."/>
            <person name="Saw J.H."/>
            <person name="Jorgensen S.L."/>
            <person name="Zaremba-Niedzwiedzka K."/>
            <person name="Martijn J."/>
            <person name="Lind A.E."/>
            <person name="van Eijk R."/>
            <person name="Schleper C."/>
            <person name="Guy L."/>
            <person name="Ettema T.J."/>
        </authorList>
    </citation>
    <scope>NUCLEOTIDE SEQUENCE</scope>
</reference>
<dbReference type="AlphaFoldDB" id="A0A0F9RYJ4"/>
<dbReference type="Pfam" id="PF14359">
    <property type="entry name" value="DUF4406"/>
    <property type="match status" value="1"/>
</dbReference>
<gene>
    <name evidence="1" type="ORF">LCGC14_0521130</name>
</gene>
<dbReference type="Gene3D" id="3.40.50.10400">
    <property type="entry name" value="Hypothetical protein PA1492"/>
    <property type="match status" value="1"/>
</dbReference>
<sequence length="135" mass="15213">MPVVYIAGPFRGSSSWQMELNIRRAETLALKVWKMGAAALCPHANTRFYQGEGDDSIWLQGDLEMIRRVDAILMTDDWTRSPGARGELEFANELQIPAFFESYDDELDGLAEFIKDWVTSSPPTSIPADEPYPVL</sequence>
<protein>
    <recommendedName>
        <fullName evidence="2">DUF1937 domain-containing protein</fullName>
    </recommendedName>
</protein>
<dbReference type="SUPFAM" id="SSF52309">
    <property type="entry name" value="N-(deoxy)ribosyltransferase-like"/>
    <property type="match status" value="1"/>
</dbReference>
<organism evidence="1">
    <name type="scientific">marine sediment metagenome</name>
    <dbReference type="NCBI Taxonomy" id="412755"/>
    <lineage>
        <taxon>unclassified sequences</taxon>
        <taxon>metagenomes</taxon>
        <taxon>ecological metagenomes</taxon>
    </lineage>
</organism>
<name>A0A0F9RYJ4_9ZZZZ</name>
<proteinExistence type="predicted"/>
<comment type="caution">
    <text evidence="1">The sequence shown here is derived from an EMBL/GenBank/DDBJ whole genome shotgun (WGS) entry which is preliminary data.</text>
</comment>
<dbReference type="InterPro" id="IPR025518">
    <property type="entry name" value="DUF4406"/>
</dbReference>
<dbReference type="EMBL" id="LAZR01000655">
    <property type="protein sequence ID" value="KKN61525.1"/>
    <property type="molecule type" value="Genomic_DNA"/>
</dbReference>
<accession>A0A0F9RYJ4</accession>
<evidence type="ECO:0008006" key="2">
    <source>
        <dbReference type="Google" id="ProtNLM"/>
    </source>
</evidence>
<evidence type="ECO:0000313" key="1">
    <source>
        <dbReference type="EMBL" id="KKN61525.1"/>
    </source>
</evidence>